<keyword evidence="3" id="KW-1185">Reference proteome</keyword>
<name>A0A0A7FZH5_9CLOT</name>
<feature type="domain" description="Methyltransferase type 12" evidence="1">
    <location>
        <begin position="35"/>
        <end position="135"/>
    </location>
</feature>
<proteinExistence type="predicted"/>
<dbReference type="InterPro" id="IPR013217">
    <property type="entry name" value="Methyltransf_12"/>
</dbReference>
<dbReference type="Gene3D" id="3.40.50.150">
    <property type="entry name" value="Vaccinia Virus protein VP39"/>
    <property type="match status" value="1"/>
</dbReference>
<dbReference type="Gene3D" id="2.20.25.110">
    <property type="entry name" value="S-adenosyl-L-methionine-dependent methyltransferases"/>
    <property type="match status" value="1"/>
</dbReference>
<dbReference type="GO" id="GO:0008168">
    <property type="term" value="F:methyltransferase activity"/>
    <property type="evidence" value="ECO:0007669"/>
    <property type="project" value="UniProtKB-KW"/>
</dbReference>
<organism evidence="2 3">
    <name type="scientific">Clostridium baratii str. Sullivan</name>
    <dbReference type="NCBI Taxonomy" id="1415775"/>
    <lineage>
        <taxon>Bacteria</taxon>
        <taxon>Bacillati</taxon>
        <taxon>Bacillota</taxon>
        <taxon>Clostridia</taxon>
        <taxon>Eubacteriales</taxon>
        <taxon>Clostridiaceae</taxon>
        <taxon>Clostridium</taxon>
    </lineage>
</organism>
<dbReference type="HOGENOM" id="CLU_069129_8_2_9"/>
<dbReference type="EMBL" id="CP006905">
    <property type="protein sequence ID" value="AIY84992.1"/>
    <property type="molecule type" value="Genomic_DNA"/>
</dbReference>
<evidence type="ECO:0000313" key="3">
    <source>
        <dbReference type="Proteomes" id="UP000030635"/>
    </source>
</evidence>
<dbReference type="PANTHER" id="PTHR43861">
    <property type="entry name" value="TRANS-ACONITATE 2-METHYLTRANSFERASE-RELATED"/>
    <property type="match status" value="1"/>
</dbReference>
<protein>
    <submittedName>
        <fullName evidence="2">UbiE/COQ5 methyltransferase family protein</fullName>
    </submittedName>
</protein>
<evidence type="ECO:0000259" key="1">
    <source>
        <dbReference type="Pfam" id="PF08242"/>
    </source>
</evidence>
<dbReference type="InterPro" id="IPR029063">
    <property type="entry name" value="SAM-dependent_MTases_sf"/>
</dbReference>
<reference evidence="2 3" key="1">
    <citation type="journal article" date="2015" name="Infect. Genet. Evol.">
        <title>Genomic sequences of six botulinum neurotoxin-producing strains representing three clostridial species illustrate the mobility and diversity of botulinum neurotoxin genes.</title>
        <authorList>
            <person name="Smith T.J."/>
            <person name="Hill K.K."/>
            <person name="Xie G."/>
            <person name="Foley B.T."/>
            <person name="Williamson C.H."/>
            <person name="Foster J.T."/>
            <person name="Johnson S.L."/>
            <person name="Chertkov O."/>
            <person name="Teshima H."/>
            <person name="Gibbons H.S."/>
            <person name="Johnsky L.A."/>
            <person name="Karavis M.A."/>
            <person name="Smith L.A."/>
        </authorList>
    </citation>
    <scope>NUCLEOTIDE SEQUENCE [LARGE SCALE GENOMIC DNA]</scope>
    <source>
        <strain evidence="2">Sullivan</strain>
    </source>
</reference>
<sequence length="240" mass="27948">MFYKEYSKYYDDIRPMNKKALDFLKKNFKFKKKLLDAACKTGELAINLTMEGHEVQAIDIDKNFVRVAKEKANNQDGLELKFRDITPLELGKNDNLNNYDGIYYLHDEIAYLQSGRDTKTALKHLYKILKEDGVFILETLNFDKIINQNVELLDVIIKEKEKISLTTELEREGDYINCISKLLIEGKEFLNEELLVPILSDDIVEFLSVVGFRKIKTYGDYDGSKFDKEESNKLIITCEK</sequence>
<keyword evidence="2" id="KW-0808">Transferase</keyword>
<accession>A0A0A7FZH5</accession>
<dbReference type="RefSeq" id="WP_039314974.1">
    <property type="nucleotide sequence ID" value="NZ_CP006905.1"/>
</dbReference>
<gene>
    <name evidence="2" type="ORF">U729_2253</name>
</gene>
<evidence type="ECO:0000313" key="2">
    <source>
        <dbReference type="EMBL" id="AIY84992.1"/>
    </source>
</evidence>
<dbReference type="AlphaFoldDB" id="A0A0A7FZH5"/>
<dbReference type="GO" id="GO:0032259">
    <property type="term" value="P:methylation"/>
    <property type="evidence" value="ECO:0007669"/>
    <property type="project" value="UniProtKB-KW"/>
</dbReference>
<dbReference type="KEGG" id="cbv:U729_2253"/>
<dbReference type="Proteomes" id="UP000030635">
    <property type="component" value="Chromosome"/>
</dbReference>
<keyword evidence="2" id="KW-0489">Methyltransferase</keyword>
<dbReference type="Pfam" id="PF08242">
    <property type="entry name" value="Methyltransf_12"/>
    <property type="match status" value="1"/>
</dbReference>
<dbReference type="eggNOG" id="COG2226">
    <property type="taxonomic scope" value="Bacteria"/>
</dbReference>
<dbReference type="OrthoDB" id="9791837at2"/>
<dbReference type="SUPFAM" id="SSF53335">
    <property type="entry name" value="S-adenosyl-L-methionine-dependent methyltransferases"/>
    <property type="match status" value="1"/>
</dbReference>
<dbReference type="STRING" id="1561.NPD11_764"/>